<evidence type="ECO:0008006" key="6">
    <source>
        <dbReference type="Google" id="ProtNLM"/>
    </source>
</evidence>
<dbReference type="GO" id="GO:0000155">
    <property type="term" value="F:phosphorelay sensor kinase activity"/>
    <property type="evidence" value="ECO:0007669"/>
    <property type="project" value="InterPro"/>
</dbReference>
<dbReference type="PANTHER" id="PTHR34220:SF7">
    <property type="entry name" value="SENSOR HISTIDINE KINASE YPDA"/>
    <property type="match status" value="1"/>
</dbReference>
<keyword evidence="1" id="KW-0472">Membrane</keyword>
<evidence type="ECO:0000256" key="1">
    <source>
        <dbReference type="SAM" id="Phobius"/>
    </source>
</evidence>
<dbReference type="Pfam" id="PF06580">
    <property type="entry name" value="His_kinase"/>
    <property type="match status" value="1"/>
</dbReference>
<feature type="domain" description="Two component regulator three Y" evidence="3">
    <location>
        <begin position="696"/>
        <end position="758"/>
    </location>
</feature>
<evidence type="ECO:0000259" key="3">
    <source>
        <dbReference type="Pfam" id="PF07495"/>
    </source>
</evidence>
<comment type="caution">
    <text evidence="4">The sequence shown here is derived from an EMBL/GenBank/DDBJ whole genome shotgun (WGS) entry which is preliminary data.</text>
</comment>
<gene>
    <name evidence="4" type="ORF">GO755_16385</name>
</gene>
<dbReference type="Gene3D" id="2.130.10.10">
    <property type="entry name" value="YVTN repeat-like/Quinoprotein amine dehydrogenase"/>
    <property type="match status" value="3"/>
</dbReference>
<dbReference type="Gene3D" id="3.30.565.10">
    <property type="entry name" value="Histidine kinase-like ATPase, C-terminal domain"/>
    <property type="match status" value="1"/>
</dbReference>
<name>A0A7K1SDH6_9BACT</name>
<dbReference type="InterPro" id="IPR011123">
    <property type="entry name" value="Y_Y_Y"/>
</dbReference>
<dbReference type="InterPro" id="IPR036890">
    <property type="entry name" value="HATPase_C_sf"/>
</dbReference>
<dbReference type="Pfam" id="PF07494">
    <property type="entry name" value="Reg_prop"/>
    <property type="match status" value="4"/>
</dbReference>
<dbReference type="InterPro" id="IPR010559">
    <property type="entry name" value="Sig_transdc_His_kin_internal"/>
</dbReference>
<evidence type="ECO:0000259" key="2">
    <source>
        <dbReference type="Pfam" id="PF06580"/>
    </source>
</evidence>
<dbReference type="SUPFAM" id="SSF63829">
    <property type="entry name" value="Calcium-dependent phosphotriesterase"/>
    <property type="match status" value="2"/>
</dbReference>
<dbReference type="EMBL" id="WPIN01000005">
    <property type="protein sequence ID" value="MVM31626.1"/>
    <property type="molecule type" value="Genomic_DNA"/>
</dbReference>
<dbReference type="InterPro" id="IPR015943">
    <property type="entry name" value="WD40/YVTN_repeat-like_dom_sf"/>
</dbReference>
<keyword evidence="1" id="KW-0812">Transmembrane</keyword>
<protein>
    <recommendedName>
        <fullName evidence="6">Signal transduction histidine kinase internal region domain-containing protein</fullName>
    </recommendedName>
</protein>
<dbReference type="PANTHER" id="PTHR34220">
    <property type="entry name" value="SENSOR HISTIDINE KINASE YPDA"/>
    <property type="match status" value="1"/>
</dbReference>
<feature type="transmembrane region" description="Helical" evidence="1">
    <location>
        <begin position="766"/>
        <end position="786"/>
    </location>
</feature>
<dbReference type="GO" id="GO:0016020">
    <property type="term" value="C:membrane"/>
    <property type="evidence" value="ECO:0007669"/>
    <property type="project" value="InterPro"/>
</dbReference>
<dbReference type="InterPro" id="IPR013783">
    <property type="entry name" value="Ig-like_fold"/>
</dbReference>
<dbReference type="AlphaFoldDB" id="A0A7K1SDH6"/>
<dbReference type="Pfam" id="PF07495">
    <property type="entry name" value="Y_Y_Y"/>
    <property type="match status" value="1"/>
</dbReference>
<dbReference type="SUPFAM" id="SSF55874">
    <property type="entry name" value="ATPase domain of HSP90 chaperone/DNA topoisomerase II/histidine kinase"/>
    <property type="match status" value="1"/>
</dbReference>
<keyword evidence="5" id="KW-1185">Reference proteome</keyword>
<keyword evidence="1" id="KW-1133">Transmembrane helix</keyword>
<dbReference type="Gene3D" id="2.60.40.10">
    <property type="entry name" value="Immunoglobulins"/>
    <property type="match status" value="1"/>
</dbReference>
<organism evidence="4 5">
    <name type="scientific">Spirosoma arboris</name>
    <dbReference type="NCBI Taxonomy" id="2682092"/>
    <lineage>
        <taxon>Bacteria</taxon>
        <taxon>Pseudomonadati</taxon>
        <taxon>Bacteroidota</taxon>
        <taxon>Cytophagia</taxon>
        <taxon>Cytophagales</taxon>
        <taxon>Cytophagaceae</taxon>
        <taxon>Spirosoma</taxon>
    </lineage>
</organism>
<dbReference type="InterPro" id="IPR050640">
    <property type="entry name" value="Bact_2-comp_sensor_kinase"/>
</dbReference>
<dbReference type="InterPro" id="IPR011110">
    <property type="entry name" value="Reg_prop"/>
</dbReference>
<evidence type="ECO:0000313" key="4">
    <source>
        <dbReference type="EMBL" id="MVM31626.1"/>
    </source>
</evidence>
<proteinExistence type="predicted"/>
<dbReference type="Proteomes" id="UP000436006">
    <property type="component" value="Unassembled WGS sequence"/>
</dbReference>
<sequence>MPNRSLMNMIHECQPTRSGIKGCKLLQIILLIYVELVAALGVEAQPFMCRQFSANDGLPSSYCFTSLQDSDGYLWVGTYGGVGRFDGATFRNFTVNDGLVNNQALTFCQDKDQNIWIGTFNGISIWKHGRFRNITKAGNTPIERVFGLTKTHDGRIWATCEQGLLVFDNAEATPRLFQLDTQQQPVTHLWGVCQTPSGQLLVSNTYHLFLLDKDRFAEIKYPDGQPIKARCLVRLGNQMLIGTYEQGLLEYKAGTVKPMYSSILPSKLRVFDILTDKRQRLWLATNQGAICIDKGNATILSTKNYLPSDKCLGISKDTEENIWLTSPEGLVQCKERFIDVFTKSDGLLNDEIYSLGKDKNGVIYFGGCNGAFTAYRQGTLFQPFQAFNGTKTSGLPIHFTRFDHKGNLWISCDAEGVYKLSGNQIGKITTTGKFCSSFLEDTLNDAIWMGNREQLFRYQHDQWTSFSPPPAMAVDDILALYQDKQNRLWLGTYGLRIFDGKTWTNLSKKTNTENVFIQSIKTDATGAIWVGTIGKGIRKIQLDEKGAIVSVETITSRQGLQNDSVLDIEFDNEGQLWVGSFGGIMRIDLKRPKEKGQYVSRIFNRTSGMLDNTWQIVSLLKDNAGDIWAGTSTGAMRFSIRDIPTNATSPPVHIVSAQLLQNAHELPTSVQTIPVNGVLPYYQNALNFQFTGISLSDPAGIRYTYKLAGLPEATWSAFSKQNNINFTNLPPNTYTLHVKAINADGVESRQEATFTFTINPPFWKTWWFRVLVALVIASALLAAVQFRIRFLNEKHKTALQISEWKLKALQSQMNPHFIFNSLNSIQNFIITNQPIEGVKYLSKFSKLVRKILENSNYQQMKLERVMETLQMYVELEAMRFNQEFKYQFVIGDDDILYDTLLPPMLFQPFVENAIWHGLMPKKGDKFLLIQIEKQADILLCVIDDNGVGRANGVKKEGHTSRGESITKDTFDAFSQQTGKEATLTIIDKVAPLTGTRVEIRIPL</sequence>
<evidence type="ECO:0000313" key="5">
    <source>
        <dbReference type="Proteomes" id="UP000436006"/>
    </source>
</evidence>
<feature type="domain" description="Signal transduction histidine kinase internal region" evidence="2">
    <location>
        <begin position="805"/>
        <end position="883"/>
    </location>
</feature>
<accession>A0A7K1SDH6</accession>
<reference evidence="4 5" key="1">
    <citation type="submission" date="2019-12" db="EMBL/GenBank/DDBJ databases">
        <title>Spirosoma sp. HMF4905 genome sequencing and assembly.</title>
        <authorList>
            <person name="Kang H."/>
            <person name="Cha I."/>
            <person name="Kim H."/>
            <person name="Joh K."/>
        </authorList>
    </citation>
    <scope>NUCLEOTIDE SEQUENCE [LARGE SCALE GENOMIC DNA]</scope>
    <source>
        <strain evidence="4 5">HMF4905</strain>
    </source>
</reference>